<dbReference type="Proteomes" id="UP001155901">
    <property type="component" value="Unassembled WGS sequence"/>
</dbReference>
<dbReference type="EMBL" id="JALJZU010000005">
    <property type="protein sequence ID" value="MCP2009060.1"/>
    <property type="molecule type" value="Genomic_DNA"/>
</dbReference>
<gene>
    <name evidence="1" type="ORF">KVP70_27810</name>
    <name evidence="2" type="ORF">L1274_002773</name>
</gene>
<evidence type="ECO:0000313" key="1">
    <source>
        <dbReference type="EMBL" id="MBV6324737.1"/>
    </source>
</evidence>
<sequence>MKTSTMKSRISNSLTLSASEQDRIYRANRVCLRALEVLEDEDAARAWIRRSNRTLGRPTALIHQASASFAACSGVKPS</sequence>
<dbReference type="AlphaFoldDB" id="A0AA41HGL5"/>
<proteinExistence type="predicted"/>
<keyword evidence="4" id="KW-1185">Reference proteome</keyword>
<reference evidence="1" key="1">
    <citation type="submission" date="2021-07" db="EMBL/GenBank/DDBJ databases">
        <title>Characterization of violacein-producing bacteria and related species.</title>
        <authorList>
            <person name="Wilson H.S."/>
            <person name="De Leon M.E."/>
        </authorList>
    </citation>
    <scope>NUCLEOTIDE SEQUENCE</scope>
    <source>
        <strain evidence="1">HSC-15S17</strain>
    </source>
</reference>
<protein>
    <submittedName>
        <fullName evidence="2">Uncharacterized protein (DUF2384 family)</fullName>
    </submittedName>
</protein>
<comment type="caution">
    <text evidence="1">The sequence shown here is derived from an EMBL/GenBank/DDBJ whole genome shotgun (WGS) entry which is preliminary data.</text>
</comment>
<evidence type="ECO:0000313" key="3">
    <source>
        <dbReference type="Proteomes" id="UP001155901"/>
    </source>
</evidence>
<dbReference type="RefSeq" id="WP_217945652.1">
    <property type="nucleotide sequence ID" value="NZ_JAHTGR010000020.1"/>
</dbReference>
<accession>A0AA41HGL5</accession>
<evidence type="ECO:0000313" key="4">
    <source>
        <dbReference type="Proteomes" id="UP001162889"/>
    </source>
</evidence>
<dbReference type="Proteomes" id="UP001162889">
    <property type="component" value="Unassembled WGS sequence"/>
</dbReference>
<dbReference type="EMBL" id="JAHTGR010000020">
    <property type="protein sequence ID" value="MBV6324737.1"/>
    <property type="molecule type" value="Genomic_DNA"/>
</dbReference>
<name>A0AA41HGL5_9BURK</name>
<reference evidence="2" key="2">
    <citation type="submission" date="2022-03" db="EMBL/GenBank/DDBJ databases">
        <title>Genome Encyclopedia of Bacteria and Archaea VI: Functional Genomics of Type Strains.</title>
        <authorList>
            <person name="Whitman W."/>
        </authorList>
    </citation>
    <scope>NUCLEOTIDE SEQUENCE</scope>
    <source>
        <strain evidence="2">HSC-15S17</strain>
    </source>
</reference>
<organism evidence="1 3">
    <name type="scientific">Duganella violaceipulchra</name>
    <dbReference type="NCBI Taxonomy" id="2849652"/>
    <lineage>
        <taxon>Bacteria</taxon>
        <taxon>Pseudomonadati</taxon>
        <taxon>Pseudomonadota</taxon>
        <taxon>Betaproteobacteria</taxon>
        <taxon>Burkholderiales</taxon>
        <taxon>Oxalobacteraceae</taxon>
        <taxon>Telluria group</taxon>
        <taxon>Duganella</taxon>
    </lineage>
</organism>
<evidence type="ECO:0000313" key="2">
    <source>
        <dbReference type="EMBL" id="MCP2009060.1"/>
    </source>
</evidence>